<evidence type="ECO:0000313" key="2">
    <source>
        <dbReference type="EMBL" id="RVW31479.1"/>
    </source>
</evidence>
<reference evidence="2 3" key="1">
    <citation type="journal article" date="2018" name="PLoS Genet.">
        <title>Population sequencing reveals clonal diversity and ancestral inbreeding in the grapevine cultivar Chardonnay.</title>
        <authorList>
            <person name="Roach M.J."/>
            <person name="Johnson D.L."/>
            <person name="Bohlmann J."/>
            <person name="van Vuuren H.J."/>
            <person name="Jones S.J."/>
            <person name="Pretorius I.S."/>
            <person name="Schmidt S.A."/>
            <person name="Borneman A.R."/>
        </authorList>
    </citation>
    <scope>NUCLEOTIDE SEQUENCE [LARGE SCALE GENOMIC DNA]</scope>
    <source>
        <strain evidence="3">cv. Chardonnay</strain>
        <tissue evidence="2">Leaf</tissue>
    </source>
</reference>
<dbReference type="AlphaFoldDB" id="A0A438D7Q1"/>
<evidence type="ECO:0000313" key="3">
    <source>
        <dbReference type="Proteomes" id="UP000288805"/>
    </source>
</evidence>
<gene>
    <name evidence="2" type="primary">RE1_119</name>
    <name evidence="2" type="ORF">CK203_105789</name>
</gene>
<keyword evidence="1" id="KW-1133">Transmembrane helix</keyword>
<sequence>MKDLRQLSYFLGIEATRDSFDLHLQQTRYIIDLLDHVNLIGIRPYRAPCVLGTKLSKFDRDLLLDTSEYRHTVGALQYITLTCLDIAYSVNQLSTYAIPTTAHWTAAKRVLCYLKNNMDFGLFYKPGSFAINAYYDLDWAGDLDDRRSTCGYGVFVGPNLISSIYIFTLSLLL</sequence>
<organism evidence="2 3">
    <name type="scientific">Vitis vinifera</name>
    <name type="common">Grape</name>
    <dbReference type="NCBI Taxonomy" id="29760"/>
    <lineage>
        <taxon>Eukaryota</taxon>
        <taxon>Viridiplantae</taxon>
        <taxon>Streptophyta</taxon>
        <taxon>Embryophyta</taxon>
        <taxon>Tracheophyta</taxon>
        <taxon>Spermatophyta</taxon>
        <taxon>Magnoliopsida</taxon>
        <taxon>eudicotyledons</taxon>
        <taxon>Gunneridae</taxon>
        <taxon>Pentapetalae</taxon>
        <taxon>rosids</taxon>
        <taxon>Vitales</taxon>
        <taxon>Vitaceae</taxon>
        <taxon>Viteae</taxon>
        <taxon>Vitis</taxon>
    </lineage>
</organism>
<feature type="transmembrane region" description="Helical" evidence="1">
    <location>
        <begin position="152"/>
        <end position="172"/>
    </location>
</feature>
<proteinExistence type="predicted"/>
<accession>A0A438D7Q1</accession>
<comment type="caution">
    <text evidence="2">The sequence shown here is derived from an EMBL/GenBank/DDBJ whole genome shotgun (WGS) entry which is preliminary data.</text>
</comment>
<dbReference type="EMBL" id="QGNW01001753">
    <property type="protein sequence ID" value="RVW31479.1"/>
    <property type="molecule type" value="Genomic_DNA"/>
</dbReference>
<keyword evidence="1" id="KW-0812">Transmembrane</keyword>
<protein>
    <submittedName>
        <fullName evidence="2">Retrovirus-related Pol polyprotein from transposon RE1</fullName>
    </submittedName>
</protein>
<evidence type="ECO:0000256" key="1">
    <source>
        <dbReference type="SAM" id="Phobius"/>
    </source>
</evidence>
<dbReference type="Proteomes" id="UP000288805">
    <property type="component" value="Unassembled WGS sequence"/>
</dbReference>
<dbReference type="PANTHER" id="PTHR11439">
    <property type="entry name" value="GAG-POL-RELATED RETROTRANSPOSON"/>
    <property type="match status" value="1"/>
</dbReference>
<name>A0A438D7Q1_VITVI</name>
<keyword evidence="1" id="KW-0472">Membrane</keyword>
<dbReference type="PANTHER" id="PTHR11439:SF500">
    <property type="entry name" value="RNA-DIRECTED DNA POLYMERASE"/>
    <property type="match status" value="1"/>
</dbReference>